<evidence type="ECO:0000313" key="1">
    <source>
        <dbReference type="EMBL" id="AFJ05059.2"/>
    </source>
</evidence>
<accession>L7P044</accession>
<dbReference type="GeneID" id="40524923"/>
<reference evidence="1" key="1">
    <citation type="submission" date="2013-02" db="EMBL/GenBank/DDBJ databases">
        <title>Differentiation, distribution, and elimination of closteroviruses infecting Cordyline fruticosa (L.) in Hawaii.</title>
        <authorList>
            <person name="Melzer M.J."/>
        </authorList>
    </citation>
    <scope>NUCLEOTIDE SEQUENCE [LARGE SCALE GENOMIC DNA]</scope>
    <source>
        <strain evidence="1">SJ1</strain>
    </source>
</reference>
<dbReference type="KEGG" id="vg:40524923"/>
<dbReference type="RefSeq" id="YP_009664817.1">
    <property type="nucleotide sequence ID" value="NC_043107.1"/>
</dbReference>
<dbReference type="EMBL" id="JQ599283">
    <property type="protein sequence ID" value="AFJ05059.2"/>
    <property type="molecule type" value="Genomic_RNA"/>
</dbReference>
<evidence type="ECO:0000313" key="2">
    <source>
        <dbReference type="Proteomes" id="UP000232845"/>
    </source>
</evidence>
<sequence>MEDLKNLLQSFNTSLKDFETPQEDITLFVKNIHQRMLQTMYLSNNRSFKGKFLILSVNEDIDLFYYLLEQFPFKKSEWT</sequence>
<keyword evidence="2" id="KW-1185">Reference proteome</keyword>
<protein>
    <submittedName>
        <fullName evidence="1">9.5 kDa protein</fullName>
    </submittedName>
</protein>
<organism evidence="1 2">
    <name type="scientific">Cordyline virus 3</name>
    <dbReference type="NCBI Taxonomy" id="1177752"/>
    <lineage>
        <taxon>Viruses</taxon>
        <taxon>Riboviria</taxon>
        <taxon>Orthornavirae</taxon>
        <taxon>Kitrinoviricota</taxon>
        <taxon>Alsuviricetes</taxon>
        <taxon>Martellivirales</taxon>
        <taxon>Closteroviridae</taxon>
        <taxon>Velarivirus</taxon>
        <taxon>Velarivirus tricordylinae</taxon>
    </lineage>
</organism>
<name>L7P044_9CLOS</name>
<proteinExistence type="predicted"/>
<dbReference type="Proteomes" id="UP000232845">
    <property type="component" value="Segment"/>
</dbReference>